<dbReference type="EMBL" id="FNGH01000016">
    <property type="protein sequence ID" value="SDM62667.1"/>
    <property type="molecule type" value="Genomic_DNA"/>
</dbReference>
<dbReference type="Pfam" id="PF02962">
    <property type="entry name" value="CHMI"/>
    <property type="match status" value="1"/>
</dbReference>
<dbReference type="PANTHER" id="PTHR37950:SF1">
    <property type="entry name" value="4-HYDROXYPHENYLACETATE CATABOLISM PROTEIN"/>
    <property type="match status" value="1"/>
</dbReference>
<protein>
    <submittedName>
        <fullName evidence="1">5-carboxymethyl-2-hydroxymuconate isomerase</fullName>
    </submittedName>
</protein>
<dbReference type="InterPro" id="IPR004220">
    <property type="entry name" value="5-COMe_2-OHmuconate_Isoase"/>
</dbReference>
<keyword evidence="1" id="KW-0413">Isomerase</keyword>
<dbReference type="InterPro" id="IPR014347">
    <property type="entry name" value="Tautomerase/MIF_sf"/>
</dbReference>
<dbReference type="RefSeq" id="WP_089659989.1">
    <property type="nucleotide sequence ID" value="NZ_FNGH01000016.1"/>
</dbReference>
<sequence length="114" mass="12587">MPHFVIDCSSDILDVHPEDHVLEHVHSVAAESGLFEVGDIKVRLNPYTECLVGGKPAPFIHVFSSMMPGRTAEQKAGLSRAIVAKLTALFPDVSKIAMNVSEFDKSTYFKRDML</sequence>
<dbReference type="Proteomes" id="UP000199107">
    <property type="component" value="Unassembled WGS sequence"/>
</dbReference>
<dbReference type="PANTHER" id="PTHR37950">
    <property type="entry name" value="4-HYDROXYPHENYLACETATE CATABOLISM PROTEIN"/>
    <property type="match status" value="1"/>
</dbReference>
<keyword evidence="2" id="KW-1185">Reference proteome</keyword>
<dbReference type="CDD" id="cd00580">
    <property type="entry name" value="CHMI"/>
    <property type="match status" value="1"/>
</dbReference>
<proteinExistence type="predicted"/>
<accession>A0A1G9US80</accession>
<evidence type="ECO:0000313" key="1">
    <source>
        <dbReference type="EMBL" id="SDM62667.1"/>
    </source>
</evidence>
<name>A0A1G9US80_9GAMM</name>
<dbReference type="OrthoDB" id="9814215at2"/>
<gene>
    <name evidence="1" type="ORF">SAMN05192555_11611</name>
</gene>
<organism evidence="1 2">
    <name type="scientific">Franzmannia pantelleriensis</name>
    <dbReference type="NCBI Taxonomy" id="48727"/>
    <lineage>
        <taxon>Bacteria</taxon>
        <taxon>Pseudomonadati</taxon>
        <taxon>Pseudomonadota</taxon>
        <taxon>Gammaproteobacteria</taxon>
        <taxon>Oceanospirillales</taxon>
        <taxon>Halomonadaceae</taxon>
        <taxon>Franzmannia</taxon>
    </lineage>
</organism>
<dbReference type="AlphaFoldDB" id="A0A1G9US80"/>
<reference evidence="2" key="1">
    <citation type="submission" date="2016-10" db="EMBL/GenBank/DDBJ databases">
        <authorList>
            <person name="Varghese N."/>
            <person name="Submissions S."/>
        </authorList>
    </citation>
    <scope>NUCLEOTIDE SEQUENCE [LARGE SCALE GENOMIC DNA]</scope>
    <source>
        <strain evidence="2">AAP</strain>
    </source>
</reference>
<evidence type="ECO:0000313" key="2">
    <source>
        <dbReference type="Proteomes" id="UP000199107"/>
    </source>
</evidence>
<dbReference type="STRING" id="48727.SAMN05192555_11611"/>
<dbReference type="Gene3D" id="3.30.429.10">
    <property type="entry name" value="Macrophage Migration Inhibitory Factor"/>
    <property type="match status" value="1"/>
</dbReference>
<dbReference type="SUPFAM" id="SSF55331">
    <property type="entry name" value="Tautomerase/MIF"/>
    <property type="match status" value="1"/>
</dbReference>
<dbReference type="GO" id="GO:0008704">
    <property type="term" value="F:5-carboxymethyl-2-hydroxymuconate delta-isomerase activity"/>
    <property type="evidence" value="ECO:0007669"/>
    <property type="project" value="InterPro"/>
</dbReference>